<keyword evidence="4" id="KW-1185">Reference proteome</keyword>
<dbReference type="RefSeq" id="WP_166411245.1">
    <property type="nucleotide sequence ID" value="NZ_CP049869.1"/>
</dbReference>
<dbReference type="KEGG" id="spii:G7077_08065"/>
<feature type="signal peptide" evidence="2">
    <location>
        <begin position="1"/>
        <end position="22"/>
    </location>
</feature>
<evidence type="ECO:0000313" key="4">
    <source>
        <dbReference type="Proteomes" id="UP000503222"/>
    </source>
</evidence>
<name>A0A6G7YQ35_9SPHN</name>
<organism evidence="3 4">
    <name type="scientific">Sphingomonas piscis</name>
    <dbReference type="NCBI Taxonomy" id="2714943"/>
    <lineage>
        <taxon>Bacteria</taxon>
        <taxon>Pseudomonadati</taxon>
        <taxon>Pseudomonadota</taxon>
        <taxon>Alphaproteobacteria</taxon>
        <taxon>Sphingomonadales</taxon>
        <taxon>Sphingomonadaceae</taxon>
        <taxon>Sphingomonas</taxon>
    </lineage>
</organism>
<dbReference type="Proteomes" id="UP000503222">
    <property type="component" value="Chromosome"/>
</dbReference>
<feature type="chain" id="PRO_5026275587" evidence="2">
    <location>
        <begin position="23"/>
        <end position="124"/>
    </location>
</feature>
<accession>A0A6G7YQ35</accession>
<keyword evidence="2" id="KW-0732">Signal</keyword>
<evidence type="ECO:0000313" key="3">
    <source>
        <dbReference type="EMBL" id="QIK78855.1"/>
    </source>
</evidence>
<gene>
    <name evidence="3" type="ORF">G7077_08065</name>
</gene>
<keyword evidence="1" id="KW-0175">Coiled coil</keyword>
<dbReference type="EMBL" id="CP049869">
    <property type="protein sequence ID" value="QIK78855.1"/>
    <property type="molecule type" value="Genomic_DNA"/>
</dbReference>
<reference evidence="3 4" key="1">
    <citation type="submission" date="2020-03" db="EMBL/GenBank/DDBJ databases">
        <title>Sphingomonas sp. nov., isolated from fish.</title>
        <authorList>
            <person name="Hyun D.-W."/>
            <person name="Bae J.-W."/>
        </authorList>
    </citation>
    <scope>NUCLEOTIDE SEQUENCE [LARGE SCALE GENOMIC DNA]</scope>
    <source>
        <strain evidence="3 4">HDW15B</strain>
    </source>
</reference>
<evidence type="ECO:0000256" key="1">
    <source>
        <dbReference type="SAM" id="Coils"/>
    </source>
</evidence>
<dbReference type="AlphaFoldDB" id="A0A6G7YQ35"/>
<proteinExistence type="predicted"/>
<protein>
    <submittedName>
        <fullName evidence="3">Uncharacterized protein</fullName>
    </submittedName>
</protein>
<feature type="coiled-coil region" evidence="1">
    <location>
        <begin position="39"/>
        <end position="66"/>
    </location>
</feature>
<sequence>MRKILIAVTALASMTAIAPASAQWVPQRNAYGQVNQGQARALQVRVDRLQRQIAQLGQRRLITRNEFNNLTSQSREIEQRLYRQARDGRGFNQQEANNIERRIVMLEQRIARDVRDGRQRSYRW</sequence>
<evidence type="ECO:0000256" key="2">
    <source>
        <dbReference type="SAM" id="SignalP"/>
    </source>
</evidence>